<reference evidence="1 2" key="2">
    <citation type="journal article" date="2019" name="G3 (Bethesda)">
        <title>Hybrid Assembly of the Genome of the Entomopathogenic Nematode Steinernema carpocapsae Identifies the X-Chromosome.</title>
        <authorList>
            <person name="Serra L."/>
            <person name="Macchietto M."/>
            <person name="Macias-Munoz A."/>
            <person name="McGill C.J."/>
            <person name="Rodriguez I.M."/>
            <person name="Rodriguez B."/>
            <person name="Murad R."/>
            <person name="Mortazavi A."/>
        </authorList>
    </citation>
    <scope>NUCLEOTIDE SEQUENCE [LARGE SCALE GENOMIC DNA]</scope>
    <source>
        <strain evidence="1 2">ALL</strain>
    </source>
</reference>
<name>A0A4U5MR23_STECR</name>
<dbReference type="AlphaFoldDB" id="A0A4U5MR23"/>
<proteinExistence type="predicted"/>
<dbReference type="Proteomes" id="UP000298663">
    <property type="component" value="Unassembled WGS sequence"/>
</dbReference>
<dbReference type="EMBL" id="AZBU02000006">
    <property type="protein sequence ID" value="TKR72081.1"/>
    <property type="molecule type" value="Genomic_DNA"/>
</dbReference>
<gene>
    <name evidence="1" type="ORF">L596_019595</name>
</gene>
<protein>
    <submittedName>
        <fullName evidence="1">Uncharacterized protein</fullName>
    </submittedName>
</protein>
<evidence type="ECO:0000313" key="1">
    <source>
        <dbReference type="EMBL" id="TKR72081.1"/>
    </source>
</evidence>
<accession>A0A4U5MR23</accession>
<sequence>MSHQSINVAICFPATEEEHSKDRGLLQTEPLQKVTTIFKRAIRRHVLSDLVISEKDAINYAIKRRTRLDLCLAAAEDTKLKLCALDVETRSTERIGKTGVDARDRLRDVCSRSGWKNAGKECGFPATLGLFKEDNA</sequence>
<evidence type="ECO:0000313" key="2">
    <source>
        <dbReference type="Proteomes" id="UP000298663"/>
    </source>
</evidence>
<organism evidence="1 2">
    <name type="scientific">Steinernema carpocapsae</name>
    <name type="common">Entomopathogenic nematode</name>
    <dbReference type="NCBI Taxonomy" id="34508"/>
    <lineage>
        <taxon>Eukaryota</taxon>
        <taxon>Metazoa</taxon>
        <taxon>Ecdysozoa</taxon>
        <taxon>Nematoda</taxon>
        <taxon>Chromadorea</taxon>
        <taxon>Rhabditida</taxon>
        <taxon>Tylenchina</taxon>
        <taxon>Panagrolaimomorpha</taxon>
        <taxon>Strongyloidoidea</taxon>
        <taxon>Steinernematidae</taxon>
        <taxon>Steinernema</taxon>
    </lineage>
</organism>
<keyword evidence="2" id="KW-1185">Reference proteome</keyword>
<comment type="caution">
    <text evidence="1">The sequence shown here is derived from an EMBL/GenBank/DDBJ whole genome shotgun (WGS) entry which is preliminary data.</text>
</comment>
<reference evidence="1 2" key="1">
    <citation type="journal article" date="2015" name="Genome Biol.">
        <title>Comparative genomics of Steinernema reveals deeply conserved gene regulatory networks.</title>
        <authorList>
            <person name="Dillman A.R."/>
            <person name="Macchietto M."/>
            <person name="Porter C.F."/>
            <person name="Rogers A."/>
            <person name="Williams B."/>
            <person name="Antoshechkin I."/>
            <person name="Lee M.M."/>
            <person name="Goodwin Z."/>
            <person name="Lu X."/>
            <person name="Lewis E.E."/>
            <person name="Goodrich-Blair H."/>
            <person name="Stock S.P."/>
            <person name="Adams B.J."/>
            <person name="Sternberg P.W."/>
            <person name="Mortazavi A."/>
        </authorList>
    </citation>
    <scope>NUCLEOTIDE SEQUENCE [LARGE SCALE GENOMIC DNA]</scope>
    <source>
        <strain evidence="1 2">ALL</strain>
    </source>
</reference>